<feature type="compositionally biased region" description="Basic and acidic residues" evidence="2">
    <location>
        <begin position="490"/>
        <end position="503"/>
    </location>
</feature>
<feature type="region of interest" description="Disordered" evidence="2">
    <location>
        <begin position="279"/>
        <end position="307"/>
    </location>
</feature>
<organism evidence="4">
    <name type="scientific">Nothobranchius pienaari</name>
    <dbReference type="NCBI Taxonomy" id="704102"/>
    <lineage>
        <taxon>Eukaryota</taxon>
        <taxon>Metazoa</taxon>
        <taxon>Chordata</taxon>
        <taxon>Craniata</taxon>
        <taxon>Vertebrata</taxon>
        <taxon>Euteleostomi</taxon>
        <taxon>Actinopterygii</taxon>
        <taxon>Neopterygii</taxon>
        <taxon>Teleostei</taxon>
        <taxon>Neoteleostei</taxon>
        <taxon>Acanthomorphata</taxon>
        <taxon>Ovalentaria</taxon>
        <taxon>Atherinomorphae</taxon>
        <taxon>Cyprinodontiformes</taxon>
        <taxon>Nothobranchiidae</taxon>
        <taxon>Nothobranchius</taxon>
    </lineage>
</organism>
<proteinExistence type="predicted"/>
<protein>
    <submittedName>
        <fullName evidence="4">KIAA0947</fullName>
    </submittedName>
</protein>
<feature type="compositionally biased region" description="Polar residues" evidence="2">
    <location>
        <begin position="296"/>
        <end position="306"/>
    </location>
</feature>
<evidence type="ECO:0000256" key="2">
    <source>
        <dbReference type="SAM" id="MobiDB-lite"/>
    </source>
</evidence>
<name>A0A1A8LX95_9TELE</name>
<dbReference type="Pfam" id="PF25817">
    <property type="entry name" value="ICE1_C"/>
    <property type="match status" value="1"/>
</dbReference>
<feature type="compositionally biased region" description="Basic and acidic residues" evidence="2">
    <location>
        <begin position="347"/>
        <end position="363"/>
    </location>
</feature>
<dbReference type="PANTHER" id="PTHR11852:SF4">
    <property type="entry name" value="LITTLE ELONGATION COMPLEX SUBUNIT 1"/>
    <property type="match status" value="1"/>
</dbReference>
<feature type="compositionally biased region" description="Polar residues" evidence="2">
    <location>
        <begin position="1105"/>
        <end position="1116"/>
    </location>
</feature>
<feature type="region of interest" description="Disordered" evidence="2">
    <location>
        <begin position="1096"/>
        <end position="1123"/>
    </location>
</feature>
<feature type="domain" description="Little elongation complex subunit 1 C-terminal" evidence="3">
    <location>
        <begin position="1280"/>
        <end position="1470"/>
    </location>
</feature>
<keyword evidence="1" id="KW-0175">Coiled coil</keyword>
<feature type="region of interest" description="Disordered" evidence="2">
    <location>
        <begin position="1056"/>
        <end position="1081"/>
    </location>
</feature>
<feature type="coiled-coil region" evidence="1">
    <location>
        <begin position="52"/>
        <end position="225"/>
    </location>
</feature>
<feature type="compositionally biased region" description="Basic and acidic residues" evidence="2">
    <location>
        <begin position="1058"/>
        <end position="1067"/>
    </location>
</feature>
<feature type="compositionally biased region" description="Low complexity" evidence="2">
    <location>
        <begin position="978"/>
        <end position="993"/>
    </location>
</feature>
<gene>
    <name evidence="4" type="primary">KIAA0947</name>
</gene>
<evidence type="ECO:0000259" key="3">
    <source>
        <dbReference type="Pfam" id="PF25817"/>
    </source>
</evidence>
<dbReference type="EMBL" id="HAEF01009759">
    <property type="protein sequence ID" value="SBR49128.1"/>
    <property type="molecule type" value="Transcribed_RNA"/>
</dbReference>
<feature type="region of interest" description="Disordered" evidence="2">
    <location>
        <begin position="322"/>
        <end position="370"/>
    </location>
</feature>
<feature type="compositionally biased region" description="Polar residues" evidence="2">
    <location>
        <begin position="953"/>
        <end position="964"/>
    </location>
</feature>
<dbReference type="InterPro" id="IPR057881">
    <property type="entry name" value="ICE1_C"/>
</dbReference>
<sequence length="1479" mass="163585">MMPGDSHSKTAAIAADATIGQCHNCSVLHQSLTEYVSSFLALKQKITVSDDTIRLQQQLEELRIRLVSLEKKTADYESLQAELEQKRGALKAYEQLSETMEELKQKNSKTVAENKNLEHQLKCMKEEQSLENAQLRREKATVENDLLQTQESLKKFQAEAEKSDKLKKENASLINMRDDLENKVRQFEESICKQNDQISQLTSEKKMIERHINDLQARLMKQERERCKEFKSAATQASVPAEPKLDKEKVRMLLQSLWACVEPEEERSESLLHLPESSCRQLLPPSPQPKHKSNRSRMSPSASQKISESKCYLIQTKAINAQMKPSPRSQNDAKHQASPQRLNKKKQAGDRKNQMPQQHKPDEQPPSGSRLEVSVDEILELFRPMLPCISPLPDLESEIEPVKMKEGQKEGHPERSDGFSIPKQENLLNIAPVSLHKSPSFSTSQKEENGDLSEVTTQENQHISKEDDLGQSGLCAVANRNNELIEDCENDKSDNDMLPEEKMVSSSPSKSGGKVFVDVLPLTTETQEHFCKENPNSCGADGMSETKDILEDTKDYLDSVTGMDVDPSLTDVLDETPITPNSGKLLRDSYVVVQPVASLVSCKSLNGADVMGSGSEAEKLHQDSRQSSLDTTAFKILERSECVSSEMPDFTSSSSMSCVSNINIKEKTESDVIHLCVDDNGNAALETGGVDRTASPSESNPDNTSVTLVLKEEDNEQRSDQEPHQTSSKKDVDIETKNVKVLVKSAPLFSDPPEKVVVDSRSLEENRHSVCRRLSPTCMLPSVKLQQAVVMEQSTENKGNSTLSRDAEDIKQVVVKELSQNNADAGCTVSLIKDTLATGHNDCSETHESMHGKQSSHVIVDRKCSSKGTPTCAETPDYISHVLSEMGPLPPFLSPLTTPPKAGKSINPRNAIEKLSFPSPMGGVASPTTPDEAQLFPNNQLCLSSLNSPTPSNGVLSSPLQFGSATPKHALPVPGRLPSKANNSSPSSSASPPQENSMKILDTMYPELSARARTLSILRGNVSLGMCSSESGTLPTTSDGQVSSFKAISSTSTAFTKTESRNEKRPAEWLSQPKKSKCPKLGVSSADVTQIEMHSLTPSSEEDTTSPCTQKLQTVSPGVEAEETAEQDVIVNSLEKIRNQCFDLLPVLQSHLFVGNLPKKPVLRDEEKEVISDMCKPGSTQIEDMMLSILNKLKAEKSVLCTNYTQALCRVYTGICRQKGYWEKARTLAYSILIEDFTDSAKLVLFMVTTWPKVLSNSSLLCQAIHTITKLKAQEGLLDCLSKFLGWEKNPPCDIDQLISRTLSELRLGSKQSFSKHRHYGEDLGNESWEQIFTLHLLCSCKTWKWTYEYILGNELWPLMNSWVTQPRGQQEPVSDVNVATVLRLIGRLCQLGLKESCVTSVVTVANVINTFGRHGQAEGVPWEVQLAAIYCIYDLSPSNPKQALSALAEWRGETTQKVPPAVTSCINQIASICRKNKS</sequence>
<dbReference type="PANTHER" id="PTHR11852">
    <property type="entry name" value="PLATELET-ACTIVATING FACTOR ACETYLHYDROLASE"/>
    <property type="match status" value="1"/>
</dbReference>
<accession>A0A1A8LX95</accession>
<evidence type="ECO:0000313" key="4">
    <source>
        <dbReference type="EMBL" id="SBR49128.1"/>
    </source>
</evidence>
<feature type="region of interest" description="Disordered" evidence="2">
    <location>
        <begin position="953"/>
        <end position="997"/>
    </location>
</feature>
<reference evidence="4" key="1">
    <citation type="submission" date="2016-05" db="EMBL/GenBank/DDBJ databases">
        <authorList>
            <person name="Lavstsen T."/>
            <person name="Jespersen J.S."/>
        </authorList>
    </citation>
    <scope>NUCLEOTIDE SEQUENCE</scope>
    <source>
        <tissue evidence="4">Brain</tissue>
    </source>
</reference>
<feature type="region of interest" description="Disordered" evidence="2">
    <location>
        <begin position="489"/>
        <end position="510"/>
    </location>
</feature>
<feature type="region of interest" description="Disordered" evidence="2">
    <location>
        <begin position="437"/>
        <end position="466"/>
    </location>
</feature>
<evidence type="ECO:0000256" key="1">
    <source>
        <dbReference type="SAM" id="Coils"/>
    </source>
</evidence>
<reference evidence="4" key="2">
    <citation type="submission" date="2016-06" db="EMBL/GenBank/DDBJ databases">
        <title>The genome of a short-lived fish provides insights into sex chromosome evolution and the genetic control of aging.</title>
        <authorList>
            <person name="Reichwald K."/>
            <person name="Felder M."/>
            <person name="Petzold A."/>
            <person name="Koch P."/>
            <person name="Groth M."/>
            <person name="Platzer M."/>
        </authorList>
    </citation>
    <scope>NUCLEOTIDE SEQUENCE</scope>
    <source>
        <tissue evidence="4">Brain</tissue>
    </source>
</reference>